<dbReference type="InterPro" id="IPR000917">
    <property type="entry name" value="Sulfatase_N"/>
</dbReference>
<evidence type="ECO:0000313" key="4">
    <source>
        <dbReference type="EMBL" id="MBK0383630.1"/>
    </source>
</evidence>
<reference evidence="4 5" key="1">
    <citation type="submission" date="2020-12" db="EMBL/GenBank/DDBJ databases">
        <title>Bacterial novel species Pedobacter sp. SD-b isolated from soil.</title>
        <authorList>
            <person name="Jung H.-Y."/>
        </authorList>
    </citation>
    <scope>NUCLEOTIDE SEQUENCE [LARGE SCALE GENOMIC DNA]</scope>
    <source>
        <strain evidence="4 5">SD-b</strain>
    </source>
</reference>
<evidence type="ECO:0000256" key="2">
    <source>
        <dbReference type="ARBA" id="ARBA00022801"/>
    </source>
</evidence>
<accession>A0ABS1BL64</accession>
<keyword evidence="5" id="KW-1185">Reference proteome</keyword>
<dbReference type="PANTHER" id="PTHR42693">
    <property type="entry name" value="ARYLSULFATASE FAMILY MEMBER"/>
    <property type="match status" value="1"/>
</dbReference>
<dbReference type="RefSeq" id="WP_200586546.1">
    <property type="nucleotide sequence ID" value="NZ_JAEHFY010000015.1"/>
</dbReference>
<evidence type="ECO:0000256" key="1">
    <source>
        <dbReference type="ARBA" id="ARBA00008779"/>
    </source>
</evidence>
<dbReference type="CDD" id="cd16027">
    <property type="entry name" value="SGSH"/>
    <property type="match status" value="1"/>
</dbReference>
<proteinExistence type="inferred from homology"/>
<evidence type="ECO:0000313" key="5">
    <source>
        <dbReference type="Proteomes" id="UP000660024"/>
    </source>
</evidence>
<comment type="caution">
    <text evidence="4">The sequence shown here is derived from an EMBL/GenBank/DDBJ whole genome shotgun (WGS) entry which is preliminary data.</text>
</comment>
<dbReference type="SUPFAM" id="SSF53649">
    <property type="entry name" value="Alkaline phosphatase-like"/>
    <property type="match status" value="1"/>
</dbReference>
<evidence type="ECO:0000259" key="3">
    <source>
        <dbReference type="Pfam" id="PF00884"/>
    </source>
</evidence>
<dbReference type="InterPro" id="IPR050738">
    <property type="entry name" value="Sulfatase"/>
</dbReference>
<keyword evidence="2" id="KW-0378">Hydrolase</keyword>
<dbReference type="InterPro" id="IPR017850">
    <property type="entry name" value="Alkaline_phosphatase_core_sf"/>
</dbReference>
<dbReference type="Gene3D" id="3.40.720.10">
    <property type="entry name" value="Alkaline Phosphatase, subunit A"/>
    <property type="match status" value="1"/>
</dbReference>
<protein>
    <submittedName>
        <fullName evidence="4">Sulfatase</fullName>
    </submittedName>
</protein>
<comment type="similarity">
    <text evidence="1">Belongs to the sulfatase family.</text>
</comment>
<dbReference type="EMBL" id="JAEHFY010000015">
    <property type="protein sequence ID" value="MBK0383630.1"/>
    <property type="molecule type" value="Genomic_DNA"/>
</dbReference>
<dbReference type="PANTHER" id="PTHR42693:SF53">
    <property type="entry name" value="ENDO-4-O-SULFATASE"/>
    <property type="match status" value="1"/>
</dbReference>
<dbReference type="Pfam" id="PF00884">
    <property type="entry name" value="Sulfatase"/>
    <property type="match status" value="1"/>
</dbReference>
<name>A0ABS1BL64_9SPHI</name>
<sequence>MIPKLQVKIILSFLTILFFCLRAEAQQKPNILWVVIEDTSPQFIGCYGDKTAKTPNIDELAKKGVRFTNAFSTGTVCSPSRSTIITGARTFEMGTGNHRSQYPIPDFIAGFPTYLRKAGYYTSNNYKKDYNTSSQEKITKQAWDESSKTAGWWNRKSGQPFFAVFNFMGSHQSRTMTNPYDVYVKQVLDTLPKALQTGDNDFKVPPIFKDTPEMRHQLARIYNGISLTDYNIGKILNRLKKDNLMDSTIIFFYADHGEAMPKGKTNGIDLGHRVPFVVYFPEMYKNLSPFGTGGVVTDQLIDFADLAPTLLNLAGADVPAYMHGRNFLGKNSAPEAKQLLLSSDGSEGASNVMRTITNGKMSYSRAFMPFMPQMFYEKYFDFSDILQQMRKDFKNNSLSEIQKQMFETGTTEYLYDYDKDPWQTNNLAKDPRYKNLIEKMREDLKDSIIKNKDVMFLPGYELDQVSKNTTPYEFRLNTKDYPIADIYKAASLSGIKTETALKQQLALLHHANKIVRYWAALGLKSQGSKLQNYKKEILNSSNDSYMPVRIILASICYDHFLNQQAKQILIKTLSLAEEEKLQLLTLQMLIYQQNNKEFIPNVEELLAQKSTKPEAREVSELFLYVVKGTPLHYTTFW</sequence>
<feature type="domain" description="Sulfatase N-terminal" evidence="3">
    <location>
        <begin position="29"/>
        <end position="316"/>
    </location>
</feature>
<gene>
    <name evidence="4" type="ORF">I5M32_11740</name>
</gene>
<organism evidence="4 5">
    <name type="scientific">Pedobacter segetis</name>
    <dbReference type="NCBI Taxonomy" id="2793069"/>
    <lineage>
        <taxon>Bacteria</taxon>
        <taxon>Pseudomonadati</taxon>
        <taxon>Bacteroidota</taxon>
        <taxon>Sphingobacteriia</taxon>
        <taxon>Sphingobacteriales</taxon>
        <taxon>Sphingobacteriaceae</taxon>
        <taxon>Pedobacter</taxon>
    </lineage>
</organism>
<dbReference type="Proteomes" id="UP000660024">
    <property type="component" value="Unassembled WGS sequence"/>
</dbReference>